<dbReference type="EMBL" id="JAFIQS020000010">
    <property type="protein sequence ID" value="KAH9476720.1"/>
    <property type="molecule type" value="Genomic_DNA"/>
</dbReference>
<accession>A0ACB8GNZ5</accession>
<name>A0ACB8GNZ5_PSICU</name>
<keyword evidence="2" id="KW-1185">Reference proteome</keyword>
<protein>
    <submittedName>
        <fullName evidence="1">Uncharacterized protein</fullName>
    </submittedName>
</protein>
<comment type="caution">
    <text evidence="1">The sequence shown here is derived from an EMBL/GenBank/DDBJ whole genome shotgun (WGS) entry which is preliminary data.</text>
</comment>
<evidence type="ECO:0000313" key="1">
    <source>
        <dbReference type="EMBL" id="KAH9476720.1"/>
    </source>
</evidence>
<proteinExistence type="predicted"/>
<dbReference type="Proteomes" id="UP000664032">
    <property type="component" value="Unassembled WGS sequence"/>
</dbReference>
<organism evidence="1 2">
    <name type="scientific">Psilocybe cubensis</name>
    <name type="common">Psychedelic mushroom</name>
    <name type="synonym">Stropharia cubensis</name>
    <dbReference type="NCBI Taxonomy" id="181762"/>
    <lineage>
        <taxon>Eukaryota</taxon>
        <taxon>Fungi</taxon>
        <taxon>Dikarya</taxon>
        <taxon>Basidiomycota</taxon>
        <taxon>Agaricomycotina</taxon>
        <taxon>Agaricomycetes</taxon>
        <taxon>Agaricomycetidae</taxon>
        <taxon>Agaricales</taxon>
        <taxon>Agaricineae</taxon>
        <taxon>Strophariaceae</taxon>
        <taxon>Psilocybe</taxon>
    </lineage>
</organism>
<sequence>MDSFTNFTFEFLETGAGHQDQNDSASVSRPSFLDSDERAEPDDCMEDLTYINTNIQHIDTALPTESYVQ</sequence>
<evidence type="ECO:0000313" key="2">
    <source>
        <dbReference type="Proteomes" id="UP000664032"/>
    </source>
</evidence>
<gene>
    <name evidence="1" type="ORF">JR316_0010634</name>
</gene>
<reference evidence="1" key="1">
    <citation type="submission" date="2021-10" db="EMBL/GenBank/DDBJ databases">
        <title>Psilocybe cubensis genome.</title>
        <authorList>
            <person name="Mckernan K.J."/>
            <person name="Crawford S."/>
            <person name="Trippe A."/>
            <person name="Kane L.T."/>
            <person name="Mclaughlin S."/>
        </authorList>
    </citation>
    <scope>NUCLEOTIDE SEQUENCE</scope>
    <source>
        <strain evidence="1">MGC-MH-2018</strain>
    </source>
</reference>